<reference evidence="2 3" key="1">
    <citation type="submission" date="2024-01" db="EMBL/GenBank/DDBJ databases">
        <title>The genomes of 5 underutilized Papilionoideae crops provide insights into root nodulation and disease resistance.</title>
        <authorList>
            <person name="Yuan L."/>
        </authorList>
    </citation>
    <scope>NUCLEOTIDE SEQUENCE [LARGE SCALE GENOMIC DNA]</scope>
    <source>
        <strain evidence="2">LY-2023</strain>
        <tissue evidence="2">Leaf</tissue>
    </source>
</reference>
<accession>A0AAN9PSX2</accession>
<evidence type="ECO:0000313" key="2">
    <source>
        <dbReference type="EMBL" id="KAK7310895.1"/>
    </source>
</evidence>
<keyword evidence="3" id="KW-1185">Reference proteome</keyword>
<organism evidence="2 3">
    <name type="scientific">Clitoria ternatea</name>
    <name type="common">Butterfly pea</name>
    <dbReference type="NCBI Taxonomy" id="43366"/>
    <lineage>
        <taxon>Eukaryota</taxon>
        <taxon>Viridiplantae</taxon>
        <taxon>Streptophyta</taxon>
        <taxon>Embryophyta</taxon>
        <taxon>Tracheophyta</taxon>
        <taxon>Spermatophyta</taxon>
        <taxon>Magnoliopsida</taxon>
        <taxon>eudicotyledons</taxon>
        <taxon>Gunneridae</taxon>
        <taxon>Pentapetalae</taxon>
        <taxon>rosids</taxon>
        <taxon>fabids</taxon>
        <taxon>Fabales</taxon>
        <taxon>Fabaceae</taxon>
        <taxon>Papilionoideae</taxon>
        <taxon>50 kb inversion clade</taxon>
        <taxon>NPAAA clade</taxon>
        <taxon>indigoferoid/millettioid clade</taxon>
        <taxon>Phaseoleae</taxon>
        <taxon>Clitoria</taxon>
    </lineage>
</organism>
<feature type="compositionally biased region" description="Polar residues" evidence="1">
    <location>
        <begin position="34"/>
        <end position="45"/>
    </location>
</feature>
<name>A0AAN9PSX2_CLITE</name>
<dbReference type="EMBL" id="JAYKXN010000002">
    <property type="protein sequence ID" value="KAK7310895.1"/>
    <property type="molecule type" value="Genomic_DNA"/>
</dbReference>
<feature type="region of interest" description="Disordered" evidence="1">
    <location>
        <begin position="22"/>
        <end position="94"/>
    </location>
</feature>
<comment type="caution">
    <text evidence="2">The sequence shown here is derived from an EMBL/GenBank/DDBJ whole genome shotgun (WGS) entry which is preliminary data.</text>
</comment>
<proteinExistence type="predicted"/>
<sequence>MERFNYSQRETILLGYNYNNYDTNNNNNSLIRRPSSTNPSTPQRNSDVDFNDVFGGPPRRSSTNEDRERGGCAWPQEGEKPVFGGEDSGNRRRYRNKSNDFFDDIFGGEESGSVSSTPKKRDGEGLASRVMSPARPLPSAVDPVGSSCLALPFRYFSVFTLLNQLPWVKVFLLSSSIRVIG</sequence>
<dbReference type="Proteomes" id="UP001359559">
    <property type="component" value="Unassembled WGS sequence"/>
</dbReference>
<evidence type="ECO:0000313" key="3">
    <source>
        <dbReference type="Proteomes" id="UP001359559"/>
    </source>
</evidence>
<protein>
    <submittedName>
        <fullName evidence="2">Uncharacterized protein</fullName>
    </submittedName>
</protein>
<evidence type="ECO:0000256" key="1">
    <source>
        <dbReference type="SAM" id="MobiDB-lite"/>
    </source>
</evidence>
<gene>
    <name evidence="2" type="ORF">RJT34_08680</name>
</gene>
<feature type="region of interest" description="Disordered" evidence="1">
    <location>
        <begin position="107"/>
        <end position="137"/>
    </location>
</feature>
<dbReference type="AlphaFoldDB" id="A0AAN9PSX2"/>